<evidence type="ECO:0000313" key="2">
    <source>
        <dbReference type="EMBL" id="KAE8954938.1"/>
    </source>
</evidence>
<comment type="caution">
    <text evidence="2">The sequence shown here is derived from an EMBL/GenBank/DDBJ whole genome shotgun (WGS) entry which is preliminary data.</text>
</comment>
<gene>
    <name evidence="2" type="ORF">PR002_g31945</name>
</gene>
<name>A0A6A3GMD0_9STRA</name>
<sequence length="65" mass="7491">MRQKITGLLLFTFLPGYQKARVAFTTATAEFTIYQAAYYTIAPNLTTTRQNPWQLNCWTRINITG</sequence>
<dbReference type="Proteomes" id="UP000435112">
    <property type="component" value="Unassembled WGS sequence"/>
</dbReference>
<organism evidence="2 3">
    <name type="scientific">Phytophthora rubi</name>
    <dbReference type="NCBI Taxonomy" id="129364"/>
    <lineage>
        <taxon>Eukaryota</taxon>
        <taxon>Sar</taxon>
        <taxon>Stramenopiles</taxon>
        <taxon>Oomycota</taxon>
        <taxon>Peronosporomycetes</taxon>
        <taxon>Peronosporales</taxon>
        <taxon>Peronosporaceae</taxon>
        <taxon>Phytophthora</taxon>
    </lineage>
</organism>
<proteinExistence type="predicted"/>
<reference evidence="2 3" key="1">
    <citation type="submission" date="2018-09" db="EMBL/GenBank/DDBJ databases">
        <title>Genomic investigation of the strawberry pathogen Phytophthora fragariae indicates pathogenicity is determined by transcriptional variation in three key races.</title>
        <authorList>
            <person name="Adams T.M."/>
            <person name="Armitage A.D."/>
            <person name="Sobczyk M.K."/>
            <person name="Bates H.J."/>
            <person name="Dunwell J.M."/>
            <person name="Nellist C.F."/>
            <person name="Harrison R.J."/>
        </authorList>
    </citation>
    <scope>NUCLEOTIDE SEQUENCE [LARGE SCALE GENOMIC DNA]</scope>
    <source>
        <strain evidence="2 3">SCRP324</strain>
    </source>
</reference>
<evidence type="ECO:0000256" key="1">
    <source>
        <dbReference type="SAM" id="SignalP"/>
    </source>
</evidence>
<accession>A0A6A3GMD0</accession>
<protein>
    <submittedName>
        <fullName evidence="2">Uncharacterized protein</fullName>
    </submittedName>
</protein>
<keyword evidence="1" id="KW-0732">Signal</keyword>
<feature type="signal peptide" evidence="1">
    <location>
        <begin position="1"/>
        <end position="20"/>
    </location>
</feature>
<dbReference type="EMBL" id="QXFU01009418">
    <property type="protein sequence ID" value="KAE8954938.1"/>
    <property type="molecule type" value="Genomic_DNA"/>
</dbReference>
<evidence type="ECO:0000313" key="3">
    <source>
        <dbReference type="Proteomes" id="UP000435112"/>
    </source>
</evidence>
<dbReference type="AlphaFoldDB" id="A0A6A3GMD0"/>
<feature type="chain" id="PRO_5025444871" evidence="1">
    <location>
        <begin position="21"/>
        <end position="65"/>
    </location>
</feature>